<dbReference type="Pfam" id="PF01757">
    <property type="entry name" value="Acyl_transf_3"/>
    <property type="match status" value="1"/>
</dbReference>
<dbReference type="PANTHER" id="PTHR23028">
    <property type="entry name" value="ACETYLTRANSFERASE"/>
    <property type="match status" value="1"/>
</dbReference>
<dbReference type="InterPro" id="IPR002656">
    <property type="entry name" value="Acyl_transf_3_dom"/>
</dbReference>
<keyword evidence="3" id="KW-0808">Transferase</keyword>
<keyword evidence="1" id="KW-0812">Transmembrane</keyword>
<evidence type="ECO:0000313" key="4">
    <source>
        <dbReference type="Proteomes" id="UP001235547"/>
    </source>
</evidence>
<feature type="transmembrane region" description="Helical" evidence="1">
    <location>
        <begin position="241"/>
        <end position="265"/>
    </location>
</feature>
<dbReference type="RefSeq" id="WP_280732064.1">
    <property type="nucleotide sequence ID" value="NZ_CP120367.1"/>
</dbReference>
<accession>A0ABY8CRQ0</accession>
<dbReference type="PANTHER" id="PTHR23028:SF53">
    <property type="entry name" value="ACYL_TRANSF_3 DOMAIN-CONTAINING PROTEIN"/>
    <property type="match status" value="1"/>
</dbReference>
<organism evidence="3 4">
    <name type="scientific">Sinorhizobium numidicum</name>
    <dbReference type="NCBI Taxonomy" id="680248"/>
    <lineage>
        <taxon>Bacteria</taxon>
        <taxon>Pseudomonadati</taxon>
        <taxon>Pseudomonadota</taxon>
        <taxon>Alphaproteobacteria</taxon>
        <taxon>Hyphomicrobiales</taxon>
        <taxon>Rhizobiaceae</taxon>
        <taxon>Sinorhizobium/Ensifer group</taxon>
        <taxon>Sinorhizobium</taxon>
    </lineage>
</organism>
<dbReference type="GO" id="GO:0016746">
    <property type="term" value="F:acyltransferase activity"/>
    <property type="evidence" value="ECO:0007669"/>
    <property type="project" value="UniProtKB-KW"/>
</dbReference>
<proteinExistence type="predicted"/>
<feature type="domain" description="Acyltransferase 3" evidence="2">
    <location>
        <begin position="8"/>
        <end position="331"/>
    </location>
</feature>
<protein>
    <submittedName>
        <fullName evidence="3">Acyltransferase</fullName>
    </submittedName>
</protein>
<feature type="transmembrane region" description="Helical" evidence="1">
    <location>
        <begin position="36"/>
        <end position="54"/>
    </location>
</feature>
<feature type="transmembrane region" description="Helical" evidence="1">
    <location>
        <begin position="12"/>
        <end position="30"/>
    </location>
</feature>
<keyword evidence="1" id="KW-0472">Membrane</keyword>
<feature type="transmembrane region" description="Helical" evidence="1">
    <location>
        <begin position="153"/>
        <end position="171"/>
    </location>
</feature>
<feature type="transmembrane region" description="Helical" evidence="1">
    <location>
        <begin position="213"/>
        <end position="229"/>
    </location>
</feature>
<dbReference type="Proteomes" id="UP001235547">
    <property type="component" value="Chromosome 2"/>
</dbReference>
<dbReference type="EMBL" id="CP120370">
    <property type="protein sequence ID" value="WEX81320.1"/>
    <property type="molecule type" value="Genomic_DNA"/>
</dbReference>
<keyword evidence="3" id="KW-0012">Acyltransferase</keyword>
<evidence type="ECO:0000259" key="2">
    <source>
        <dbReference type="Pfam" id="PF01757"/>
    </source>
</evidence>
<keyword evidence="1" id="KW-1133">Transmembrane helix</keyword>
<feature type="transmembrane region" description="Helical" evidence="1">
    <location>
        <begin position="75"/>
        <end position="92"/>
    </location>
</feature>
<feature type="transmembrane region" description="Helical" evidence="1">
    <location>
        <begin position="318"/>
        <end position="336"/>
    </location>
</feature>
<feature type="transmembrane region" description="Helical" evidence="1">
    <location>
        <begin position="286"/>
        <end position="306"/>
    </location>
</feature>
<name>A0ABY8CRQ0_9HYPH</name>
<evidence type="ECO:0000313" key="3">
    <source>
        <dbReference type="EMBL" id="WEX81320.1"/>
    </source>
</evidence>
<keyword evidence="4" id="KW-1185">Reference proteome</keyword>
<sequence length="374" mass="41881">MRIVRDRQLDGLRAVAVTMVLYAHFFAADGSYWGHIGVRLFFVLSGFLITRLLLEARDDLRFEPATALKSFYARRALRIFPPYFAVLSFVWLTNLESSNEVLAWHALYLSNFWYAVQNEWTPWILCHTWSLSIEEQFYLIWPLIVLIAPRRSIIGICVGVIACSLAYRFYWPLTGVPSLARDLLPPASMDALAAGALLAAYRLESAAWPRWTRLSWMPLLGASFILLWMRPVSSTPALEWLAWIALEALPLVPLAMLVGCCSKGMDGYVGRMAELPAFTALGRISYGVYLYHAIVLALVVKAQPWLPVNVSEQGAGRVLVAGAATLLIASISWLTFEKPLNELKRHFPYVRPGSRGSAAVPVDCGKVLPTSDYQ</sequence>
<dbReference type="InterPro" id="IPR050879">
    <property type="entry name" value="Acyltransferase_3"/>
</dbReference>
<reference evidence="3 4" key="1">
    <citation type="submission" date="2023-03" db="EMBL/GenBank/DDBJ databases">
        <authorList>
            <person name="Kaur S."/>
            <person name="Espinosa-Saiz D."/>
            <person name="Velazquez E."/>
            <person name="Menendez E."/>
            <person name="diCenzo G.C."/>
        </authorList>
    </citation>
    <scope>NUCLEOTIDE SEQUENCE [LARGE SCALE GENOMIC DNA]</scope>
    <source>
        <strain evidence="3 4">LMG 27395</strain>
    </source>
</reference>
<gene>
    <name evidence="3" type="ORF">PYH38_000722</name>
</gene>
<evidence type="ECO:0000256" key="1">
    <source>
        <dbReference type="SAM" id="Phobius"/>
    </source>
</evidence>